<feature type="domain" description="AAA" evidence="1">
    <location>
        <begin position="8"/>
        <end position="193"/>
    </location>
</feature>
<proteinExistence type="predicted"/>
<dbReference type="EMBL" id="VZCB01000051">
    <property type="protein sequence ID" value="MQN80467.1"/>
    <property type="molecule type" value="Genomic_DNA"/>
</dbReference>
<dbReference type="PANTHER" id="PTHR13696:SF99">
    <property type="entry name" value="COBYRINIC ACID AC-DIAMIDE SYNTHASE"/>
    <property type="match status" value="1"/>
</dbReference>
<dbReference type="PANTHER" id="PTHR13696">
    <property type="entry name" value="P-LOOP CONTAINING NUCLEOSIDE TRIPHOSPHATE HYDROLASE"/>
    <property type="match status" value="1"/>
</dbReference>
<evidence type="ECO:0000313" key="3">
    <source>
        <dbReference type="Proteomes" id="UP000480425"/>
    </source>
</evidence>
<dbReference type="OrthoDB" id="9815116at2"/>
<reference evidence="2 3" key="1">
    <citation type="submission" date="2019-09" db="EMBL/GenBank/DDBJ databases">
        <title>Distinct polysaccharide growth profiles of human intestinal Prevotella copri isolates.</title>
        <authorList>
            <person name="Fehlner-Peach H."/>
            <person name="Magnabosco C."/>
            <person name="Raghavan V."/>
            <person name="Scher J.U."/>
            <person name="Tett A."/>
            <person name="Cox L.M."/>
            <person name="Gottsegen C."/>
            <person name="Watters A."/>
            <person name="Wiltshire- Gordon J.D."/>
            <person name="Segata N."/>
            <person name="Bonneau R."/>
            <person name="Littman D.R."/>
        </authorList>
    </citation>
    <scope>NUCLEOTIDE SEQUENCE [LARGE SCALE GENOMIC DNA]</scope>
    <source>
        <strain evidence="3">iA622</strain>
    </source>
</reference>
<evidence type="ECO:0000259" key="1">
    <source>
        <dbReference type="Pfam" id="PF13614"/>
    </source>
</evidence>
<dbReference type="InterPro" id="IPR025669">
    <property type="entry name" value="AAA_dom"/>
</dbReference>
<organism evidence="2 3">
    <name type="scientific">Segatella copri</name>
    <dbReference type="NCBI Taxonomy" id="165179"/>
    <lineage>
        <taxon>Bacteria</taxon>
        <taxon>Pseudomonadati</taxon>
        <taxon>Bacteroidota</taxon>
        <taxon>Bacteroidia</taxon>
        <taxon>Bacteroidales</taxon>
        <taxon>Prevotellaceae</taxon>
        <taxon>Segatella</taxon>
    </lineage>
</organism>
<dbReference type="AlphaFoldDB" id="A0A6G1TZ60"/>
<sequence>MENKLKMILAIVNNKGGVGKTTTVQNLAAGMLRKDKTLRILEIDLDPQCNLTLLNHAPEGCATVFESMIACKGLPIYKTETGVYYVPGSAKMQDVDPFLQNTGAPRQVLGACINSDCIDYTGESISNPIDYFDYIFIDCPPAMSLSTYNAMVVASHLLIPVQMEGLSVFGLSAVLAAMKEVKEGRFALNKDLELLGLLPVMLDERPVIVRQALSTLREKYKEKILKHGVRRCIKVNEAQTVKQDLFHYAPYCSAAIDYELVIKELFNFK</sequence>
<dbReference type="Pfam" id="PF13614">
    <property type="entry name" value="AAA_31"/>
    <property type="match status" value="1"/>
</dbReference>
<dbReference type="InterPro" id="IPR050678">
    <property type="entry name" value="DNA_Partitioning_ATPase"/>
</dbReference>
<dbReference type="Proteomes" id="UP000480425">
    <property type="component" value="Unassembled WGS sequence"/>
</dbReference>
<gene>
    <name evidence="2" type="ORF">F7D73_05785</name>
</gene>
<protein>
    <submittedName>
        <fullName evidence="2">ParA family protein</fullName>
    </submittedName>
</protein>
<dbReference type="SUPFAM" id="SSF52540">
    <property type="entry name" value="P-loop containing nucleoside triphosphate hydrolases"/>
    <property type="match status" value="1"/>
</dbReference>
<evidence type="ECO:0000313" key="2">
    <source>
        <dbReference type="EMBL" id="MQN80467.1"/>
    </source>
</evidence>
<comment type="caution">
    <text evidence="2">The sequence shown here is derived from an EMBL/GenBank/DDBJ whole genome shotgun (WGS) entry which is preliminary data.</text>
</comment>
<accession>A0A6G1TZ60</accession>
<dbReference type="CDD" id="cd02042">
    <property type="entry name" value="ParAB_family"/>
    <property type="match status" value="1"/>
</dbReference>
<dbReference type="InterPro" id="IPR027417">
    <property type="entry name" value="P-loop_NTPase"/>
</dbReference>
<dbReference type="Gene3D" id="3.40.50.300">
    <property type="entry name" value="P-loop containing nucleotide triphosphate hydrolases"/>
    <property type="match status" value="1"/>
</dbReference>
<dbReference type="RefSeq" id="WP_153122970.1">
    <property type="nucleotide sequence ID" value="NZ_CP152353.1"/>
</dbReference>
<name>A0A6G1TZ60_9BACT</name>